<keyword evidence="1" id="KW-0472">Membrane</keyword>
<dbReference type="EMBL" id="OU899036">
    <property type="protein sequence ID" value="CAH1732065.1"/>
    <property type="molecule type" value="Genomic_DNA"/>
</dbReference>
<protein>
    <submittedName>
        <fullName evidence="2">Uncharacterized protein</fullName>
    </submittedName>
</protein>
<keyword evidence="1" id="KW-0812">Transmembrane</keyword>
<sequence length="166" mass="18775">MESNDCNVLTRYVYAAAAAATGMCVRATGVCPCACNRYDTSAGNGPHRRSHARALAVAGHRRAAAADTHTRAHCVYIRVPLSPYTIYNNIIYASGRLVKRVRRYIPVFGWLFFFPFFFSSLFFYFIFFFISLLFLSAAAEQAHTHTHARDHRRFVGGGGYGRWRSF</sequence>
<gene>
    <name evidence="2" type="ORF">APHIGO_LOCUS8645</name>
</gene>
<name>A0A9P0JC80_APHGO</name>
<feature type="transmembrane region" description="Helical" evidence="1">
    <location>
        <begin position="107"/>
        <end position="135"/>
    </location>
</feature>
<proteinExistence type="predicted"/>
<reference evidence="2" key="1">
    <citation type="submission" date="2022-02" db="EMBL/GenBank/DDBJ databases">
        <authorList>
            <person name="King R."/>
        </authorList>
    </citation>
    <scope>NUCLEOTIDE SEQUENCE</scope>
</reference>
<keyword evidence="1" id="KW-1133">Transmembrane helix</keyword>
<reference evidence="2" key="2">
    <citation type="submission" date="2022-10" db="EMBL/GenBank/DDBJ databases">
        <authorList>
            <consortium name="ENA_rothamsted_submissions"/>
            <consortium name="culmorum"/>
            <person name="King R."/>
        </authorList>
    </citation>
    <scope>NUCLEOTIDE SEQUENCE</scope>
</reference>
<accession>A0A9P0JC80</accession>
<evidence type="ECO:0000256" key="1">
    <source>
        <dbReference type="SAM" id="Phobius"/>
    </source>
</evidence>
<keyword evidence="3" id="KW-1185">Reference proteome</keyword>
<evidence type="ECO:0000313" key="2">
    <source>
        <dbReference type="EMBL" id="CAH1732065.1"/>
    </source>
</evidence>
<evidence type="ECO:0000313" key="3">
    <source>
        <dbReference type="Proteomes" id="UP001154329"/>
    </source>
</evidence>
<organism evidence="2 3">
    <name type="scientific">Aphis gossypii</name>
    <name type="common">Cotton aphid</name>
    <dbReference type="NCBI Taxonomy" id="80765"/>
    <lineage>
        <taxon>Eukaryota</taxon>
        <taxon>Metazoa</taxon>
        <taxon>Ecdysozoa</taxon>
        <taxon>Arthropoda</taxon>
        <taxon>Hexapoda</taxon>
        <taxon>Insecta</taxon>
        <taxon>Pterygota</taxon>
        <taxon>Neoptera</taxon>
        <taxon>Paraneoptera</taxon>
        <taxon>Hemiptera</taxon>
        <taxon>Sternorrhyncha</taxon>
        <taxon>Aphidomorpha</taxon>
        <taxon>Aphidoidea</taxon>
        <taxon>Aphididae</taxon>
        <taxon>Aphidini</taxon>
        <taxon>Aphis</taxon>
        <taxon>Aphis</taxon>
    </lineage>
</organism>
<dbReference type="Proteomes" id="UP001154329">
    <property type="component" value="Chromosome 3"/>
</dbReference>
<dbReference type="AlphaFoldDB" id="A0A9P0JC80"/>